<dbReference type="SUPFAM" id="SSF48371">
    <property type="entry name" value="ARM repeat"/>
    <property type="match status" value="1"/>
</dbReference>
<keyword evidence="1" id="KW-0677">Repeat</keyword>
<dbReference type="InterPro" id="IPR033712">
    <property type="entry name" value="Pumilio_RNA-bd"/>
</dbReference>
<feature type="repeat" description="Pumilio" evidence="2">
    <location>
        <begin position="521"/>
        <end position="556"/>
    </location>
</feature>
<dbReference type="PANTHER" id="PTHR12537:SF13">
    <property type="entry name" value="PUMILIO HOMOLOGY DOMAIN FAMILY MEMBER 4"/>
    <property type="match status" value="1"/>
</dbReference>
<feature type="compositionally biased region" description="Polar residues" evidence="3">
    <location>
        <begin position="244"/>
        <end position="253"/>
    </location>
</feature>
<dbReference type="PROSITE" id="PS50303">
    <property type="entry name" value="PUM_HD"/>
    <property type="match status" value="1"/>
</dbReference>
<dbReference type="PANTHER" id="PTHR12537">
    <property type="entry name" value="RNA BINDING PROTEIN PUMILIO-RELATED"/>
    <property type="match status" value="1"/>
</dbReference>
<feature type="repeat" description="Pumilio" evidence="2">
    <location>
        <begin position="484"/>
        <end position="520"/>
    </location>
</feature>
<dbReference type="VEuPathDB" id="FungiDB:TRICI_003417"/>
<feature type="compositionally biased region" description="Polar residues" evidence="3">
    <location>
        <begin position="45"/>
        <end position="64"/>
    </location>
</feature>
<evidence type="ECO:0000313" key="5">
    <source>
        <dbReference type="EMBL" id="KAA8912654.1"/>
    </source>
</evidence>
<dbReference type="GO" id="GO:0005737">
    <property type="term" value="C:cytoplasm"/>
    <property type="evidence" value="ECO:0007669"/>
    <property type="project" value="TreeGrafter"/>
</dbReference>
<dbReference type="InterPro" id="IPR033133">
    <property type="entry name" value="PUM-HD"/>
</dbReference>
<sequence length="730" mass="79995">MMKDKEQGPRAVAAGRGYCQPPPQQQPSAELLGLGLGRRQQQQQPISHAQPSPQYRQSHYQQQADDSESLLMEMSRFYISPVAGEPAVRPQHQHTGSLDSAFSQQQQPQHMSPGAYGLCQTSSRFFDPAYDTTSGGGLQGGSITPPPPPPQQQQQTQPQPQGNFLQVDTTDDKFPILVRRPSNAAVEFMDAMPVNWTASTSTATTMNSSSNSSNSSHSRRAQSTSGISMFSLPPTPNAGFPQRLSFTSETRPTAPQLLSGPANSYFTHQPGGGGGGSNPITPGTVRGPTTAATADSSPLLEPQFLSSPPFPGHQHRHSADFQSLPHTPLPTTTNVAPPQNTTTTTTSSSSSSSTSSSTTSSPPSTSTTNPPQTTQSPRQNRRQSSASSSSTRRSNTGGGAETDRFANTSLENMVTEIYTLCKDQHGCRFLQKKLEEKNPRYTQIIFNQTYPHVVELMTDPFGNYLCQRLLEHATDEQRTALVKMASPELVKIALNQHGTRALQKMIEYISNDRQVQMIVLSLQTNVVRLIKDLNGNHVIQKCLNHLSAAGTQFIFDAVCDNCVAVGTHRHGCCVLQRCIDHASDDQKRQLVDEITKHALTLVQDPFGNYVTQYVLDLGRPDYAEPLIKRFRGKICTLSMQKFSSNVIEKCLRIACDDTTKTLIQELVESASLESLLKDNYANYVIQTALDYADPTTRQSLVENIRPIIPSIRSTPYGRRIQSKLSSPNHA</sequence>
<feature type="repeat" description="Pumilio" evidence="2">
    <location>
        <begin position="665"/>
        <end position="702"/>
    </location>
</feature>
<protein>
    <recommendedName>
        <fullName evidence="4">PUM-HD domain-containing protein</fullName>
    </recommendedName>
</protein>
<dbReference type="SMART" id="SM00025">
    <property type="entry name" value="Pumilio"/>
    <property type="match status" value="8"/>
</dbReference>
<dbReference type="AlphaFoldDB" id="A0A642V391"/>
<feature type="repeat" description="Pumilio" evidence="2">
    <location>
        <begin position="629"/>
        <end position="664"/>
    </location>
</feature>
<evidence type="ECO:0000259" key="4">
    <source>
        <dbReference type="PROSITE" id="PS50303"/>
    </source>
</evidence>
<feature type="compositionally biased region" description="Low complexity" evidence="3">
    <location>
        <begin position="202"/>
        <end position="225"/>
    </location>
</feature>
<reference evidence="5" key="1">
    <citation type="journal article" date="2019" name="G3 (Bethesda)">
        <title>Genome Assemblies of Two Rare Opportunistic Yeast Pathogens: Diutina rugosa (syn. Candida rugosa) and Trichomonascus ciferrii (syn. Candida ciferrii).</title>
        <authorList>
            <person name="Mixao V."/>
            <person name="Saus E."/>
            <person name="Hansen A.P."/>
            <person name="Lass-Florl C."/>
            <person name="Gabaldon T."/>
        </authorList>
    </citation>
    <scope>NUCLEOTIDE SEQUENCE</scope>
    <source>
        <strain evidence="5">CBS 4856</strain>
    </source>
</reference>
<evidence type="ECO:0000256" key="1">
    <source>
        <dbReference type="ARBA" id="ARBA00022737"/>
    </source>
</evidence>
<dbReference type="GO" id="GO:0010608">
    <property type="term" value="P:post-transcriptional regulation of gene expression"/>
    <property type="evidence" value="ECO:0007669"/>
    <property type="project" value="TreeGrafter"/>
</dbReference>
<dbReference type="GO" id="GO:0010629">
    <property type="term" value="P:negative regulation of gene expression"/>
    <property type="evidence" value="ECO:0007669"/>
    <property type="project" value="UniProtKB-ARBA"/>
</dbReference>
<feature type="repeat" description="Pumilio" evidence="2">
    <location>
        <begin position="412"/>
        <end position="447"/>
    </location>
</feature>
<dbReference type="GO" id="GO:0003729">
    <property type="term" value="F:mRNA binding"/>
    <property type="evidence" value="ECO:0007669"/>
    <property type="project" value="TreeGrafter"/>
</dbReference>
<feature type="compositionally biased region" description="Polar residues" evidence="3">
    <location>
        <begin position="93"/>
        <end position="110"/>
    </location>
</feature>
<feature type="repeat" description="Pumilio" evidence="2">
    <location>
        <begin position="593"/>
        <end position="628"/>
    </location>
</feature>
<organism evidence="5 6">
    <name type="scientific">Trichomonascus ciferrii</name>
    <dbReference type="NCBI Taxonomy" id="44093"/>
    <lineage>
        <taxon>Eukaryota</taxon>
        <taxon>Fungi</taxon>
        <taxon>Dikarya</taxon>
        <taxon>Ascomycota</taxon>
        <taxon>Saccharomycotina</taxon>
        <taxon>Dipodascomycetes</taxon>
        <taxon>Dipodascales</taxon>
        <taxon>Trichomonascaceae</taxon>
        <taxon>Trichomonascus</taxon>
        <taxon>Trichomonascus ciferrii complex</taxon>
    </lineage>
</organism>
<dbReference type="CDD" id="cd07920">
    <property type="entry name" value="Pumilio"/>
    <property type="match status" value="1"/>
</dbReference>
<gene>
    <name evidence="5" type="ORF">TRICI_003417</name>
</gene>
<feature type="domain" description="PUM-HD" evidence="4">
    <location>
        <begin position="391"/>
        <end position="728"/>
    </location>
</feature>
<name>A0A642V391_9ASCO</name>
<proteinExistence type="predicted"/>
<evidence type="ECO:0000256" key="3">
    <source>
        <dbReference type="SAM" id="MobiDB-lite"/>
    </source>
</evidence>
<feature type="repeat" description="Pumilio" evidence="2">
    <location>
        <begin position="448"/>
        <end position="483"/>
    </location>
</feature>
<feature type="compositionally biased region" description="Low complexity" evidence="3">
    <location>
        <begin position="31"/>
        <end position="44"/>
    </location>
</feature>
<dbReference type="Pfam" id="PF00806">
    <property type="entry name" value="PUF"/>
    <property type="match status" value="8"/>
</dbReference>
<dbReference type="FunFam" id="1.25.10.10:FF:000237">
    <property type="entry name" value="Pumilio homolog 9"/>
    <property type="match status" value="1"/>
</dbReference>
<dbReference type="Proteomes" id="UP000761534">
    <property type="component" value="Unassembled WGS sequence"/>
</dbReference>
<evidence type="ECO:0000313" key="6">
    <source>
        <dbReference type="Proteomes" id="UP000761534"/>
    </source>
</evidence>
<dbReference type="InterPro" id="IPR001313">
    <property type="entry name" value="Pumilio_RNA-bd_rpt"/>
</dbReference>
<dbReference type="EMBL" id="SWFS01000250">
    <property type="protein sequence ID" value="KAA8912654.1"/>
    <property type="molecule type" value="Genomic_DNA"/>
</dbReference>
<feature type="repeat" description="Pumilio" evidence="2">
    <location>
        <begin position="557"/>
        <end position="592"/>
    </location>
</feature>
<comment type="caution">
    <text evidence="5">The sequence shown here is derived from an EMBL/GenBank/DDBJ whole genome shotgun (WGS) entry which is preliminary data.</text>
</comment>
<feature type="region of interest" description="Disordered" evidence="3">
    <location>
        <begin position="202"/>
        <end position="407"/>
    </location>
</feature>
<dbReference type="OrthoDB" id="668540at2759"/>
<feature type="compositionally biased region" description="Low complexity" evidence="3">
    <location>
        <begin position="152"/>
        <end position="161"/>
    </location>
</feature>
<feature type="compositionally biased region" description="Low complexity" evidence="3">
    <location>
        <begin position="330"/>
        <end position="395"/>
    </location>
</feature>
<keyword evidence="6" id="KW-1185">Reference proteome</keyword>
<dbReference type="PROSITE" id="PS50302">
    <property type="entry name" value="PUM"/>
    <property type="match status" value="8"/>
</dbReference>
<accession>A0A642V391</accession>
<dbReference type="Gene3D" id="1.25.10.10">
    <property type="entry name" value="Leucine-rich Repeat Variant"/>
    <property type="match status" value="1"/>
</dbReference>
<evidence type="ECO:0000256" key="2">
    <source>
        <dbReference type="PROSITE-ProRule" id="PRU00317"/>
    </source>
</evidence>
<feature type="region of interest" description="Disordered" evidence="3">
    <location>
        <begin position="1"/>
        <end position="174"/>
    </location>
</feature>
<dbReference type="InterPro" id="IPR016024">
    <property type="entry name" value="ARM-type_fold"/>
</dbReference>
<dbReference type="InterPro" id="IPR011989">
    <property type="entry name" value="ARM-like"/>
</dbReference>